<protein>
    <submittedName>
        <fullName evidence="1">Uncharacterized protein</fullName>
    </submittedName>
</protein>
<dbReference type="EMBL" id="CABVMM010000008">
    <property type="protein sequence ID" value="VVV00997.1"/>
    <property type="molecule type" value="Genomic_DNA"/>
</dbReference>
<organism evidence="1 2">
    <name type="scientific">Mesonia oceanica</name>
    <dbReference type="NCBI Taxonomy" id="2687242"/>
    <lineage>
        <taxon>Bacteria</taxon>
        <taxon>Pseudomonadati</taxon>
        <taxon>Bacteroidota</taxon>
        <taxon>Flavobacteriia</taxon>
        <taxon>Flavobacteriales</taxon>
        <taxon>Flavobacteriaceae</taxon>
        <taxon>Mesonia</taxon>
    </lineage>
</organism>
<evidence type="ECO:0000313" key="2">
    <source>
        <dbReference type="Proteomes" id="UP000356253"/>
    </source>
</evidence>
<comment type="caution">
    <text evidence="1">The sequence shown here is derived from an EMBL/GenBank/DDBJ whole genome shotgun (WGS) entry which is preliminary data.</text>
</comment>
<reference evidence="1" key="1">
    <citation type="submission" date="2019-09" db="EMBL/GenBank/DDBJ databases">
        <authorList>
            <person name="Rodrigo-Torres L."/>
            <person name="Arahal R. D."/>
            <person name="Lucena T."/>
        </authorList>
    </citation>
    <scope>NUCLEOTIDE SEQUENCE</scope>
    <source>
        <strain evidence="1">ISS653</strain>
    </source>
</reference>
<name>A0AC61Y927_9FLAO</name>
<evidence type="ECO:0000313" key="1">
    <source>
        <dbReference type="EMBL" id="VVV00997.1"/>
    </source>
</evidence>
<dbReference type="Proteomes" id="UP000356253">
    <property type="component" value="Unassembled WGS sequence"/>
</dbReference>
<sequence length="409" mass="46722">MNSSIWKSLIKDSNTLSKPAQAKQLLSTKDVIEIKLLLIKVLRDFFTKENLHIGMKTYINNELRNDFIEKMAANPPNLEHSLEDWSQQIFDDQKFGMILIGLEEYSNSFSEKAATIVRPLLENAGLPLDGLSFLFFMGNYGFTPFGIHKESTGEDGILFHLGPEMKEFYTWDDPKYNSIEHNAKVFHNISEMLPEAKAYQLEPGDAMVIPHSVYHIGNTPKFSLSLVLDYVNPPKDRFENALLKKTAEEALVNQVEYEKPIKLDSPQSILNEVIDLNSIQKKMEITLARKILGLKSNGGIRRISNKISARIPQKENFSIKGKEIFPIYLDAKDSKQTMIFARGHRIVLKKHPLLPQLIDQLNDGEYVTLASIKQFMEPIWDLVEVYNFIQQLLIVEAIITADINNKKLA</sequence>
<accession>A0AC61Y927</accession>
<proteinExistence type="predicted"/>
<gene>
    <name evidence="1" type="ORF">FVB9532_02275</name>
</gene>
<keyword evidence="2" id="KW-1185">Reference proteome</keyword>